<proteinExistence type="predicted"/>
<organism evidence="1 2">
    <name type="scientific">Hydrogenovibrio crunogenus</name>
    <dbReference type="NCBI Taxonomy" id="39765"/>
    <lineage>
        <taxon>Bacteria</taxon>
        <taxon>Pseudomonadati</taxon>
        <taxon>Pseudomonadota</taxon>
        <taxon>Gammaproteobacteria</taxon>
        <taxon>Thiotrichales</taxon>
        <taxon>Piscirickettsiaceae</taxon>
        <taxon>Hydrogenovibrio</taxon>
    </lineage>
</organism>
<dbReference type="Proteomes" id="UP000296201">
    <property type="component" value="Chromosome"/>
</dbReference>
<accession>A0A4P7NZ09</accession>
<dbReference type="AlphaFoldDB" id="A0A4P7NZ09"/>
<gene>
    <name evidence="1" type="ORF">GHNINEIG_00791</name>
</gene>
<sequence length="43" mass="5098">MPPYMKNKERNQHDFYQQSFGSVFYEKVAGLVITDSMCLPSYF</sequence>
<dbReference type="EMBL" id="CP032096">
    <property type="protein sequence ID" value="QBZ82755.1"/>
    <property type="molecule type" value="Genomic_DNA"/>
</dbReference>
<evidence type="ECO:0000313" key="1">
    <source>
        <dbReference type="EMBL" id="QBZ82755.1"/>
    </source>
</evidence>
<protein>
    <submittedName>
        <fullName evidence="1">Uncharacterized protein</fullName>
    </submittedName>
</protein>
<evidence type="ECO:0000313" key="2">
    <source>
        <dbReference type="Proteomes" id="UP000296201"/>
    </source>
</evidence>
<name>A0A4P7NZ09_9GAMM</name>
<keyword evidence="2" id="KW-1185">Reference proteome</keyword>
<reference evidence="1 2" key="1">
    <citation type="submission" date="2018-08" db="EMBL/GenBank/DDBJ databases">
        <title>Horizontal acquisition of hydrogen conversion ability and other habitat adaptations in Hydrogenovibrio crunogenus strains.</title>
        <authorList>
            <person name="Gonnella G."/>
            <person name="Adam N."/>
            <person name="Perner M."/>
        </authorList>
    </citation>
    <scope>NUCLEOTIDE SEQUENCE [LARGE SCALE GENOMIC DNA]</scope>
    <source>
        <strain evidence="1 2">SP-41</strain>
    </source>
</reference>